<evidence type="ECO:0000313" key="3">
    <source>
        <dbReference type="Proteomes" id="UP000799757"/>
    </source>
</evidence>
<proteinExistence type="predicted"/>
<dbReference type="EMBL" id="MU001754">
    <property type="protein sequence ID" value="KAF2800031.1"/>
    <property type="molecule type" value="Genomic_DNA"/>
</dbReference>
<feature type="compositionally biased region" description="Low complexity" evidence="1">
    <location>
        <begin position="122"/>
        <end position="131"/>
    </location>
</feature>
<feature type="region of interest" description="Disordered" evidence="1">
    <location>
        <begin position="1"/>
        <end position="32"/>
    </location>
</feature>
<keyword evidence="3" id="KW-1185">Reference proteome</keyword>
<gene>
    <name evidence="2" type="ORF">K505DRAFT_32290</name>
</gene>
<evidence type="ECO:0000256" key="1">
    <source>
        <dbReference type="SAM" id="MobiDB-lite"/>
    </source>
</evidence>
<protein>
    <submittedName>
        <fullName evidence="2">Uncharacterized protein</fullName>
    </submittedName>
</protein>
<feature type="compositionally biased region" description="Gly residues" evidence="1">
    <location>
        <begin position="9"/>
        <end position="24"/>
    </location>
</feature>
<dbReference type="Proteomes" id="UP000799757">
    <property type="component" value="Unassembled WGS sequence"/>
</dbReference>
<evidence type="ECO:0000313" key="2">
    <source>
        <dbReference type="EMBL" id="KAF2800031.1"/>
    </source>
</evidence>
<feature type="region of interest" description="Disordered" evidence="1">
    <location>
        <begin position="119"/>
        <end position="138"/>
    </location>
</feature>
<name>A0A6A6XTY8_9PLEO</name>
<accession>A0A6A6XTY8</accession>
<dbReference type="AlphaFoldDB" id="A0A6A6XTY8"/>
<reference evidence="2" key="1">
    <citation type="journal article" date="2020" name="Stud. Mycol.">
        <title>101 Dothideomycetes genomes: a test case for predicting lifestyles and emergence of pathogens.</title>
        <authorList>
            <person name="Haridas S."/>
            <person name="Albert R."/>
            <person name="Binder M."/>
            <person name="Bloem J."/>
            <person name="Labutti K."/>
            <person name="Salamov A."/>
            <person name="Andreopoulos B."/>
            <person name="Baker S."/>
            <person name="Barry K."/>
            <person name="Bills G."/>
            <person name="Bluhm B."/>
            <person name="Cannon C."/>
            <person name="Castanera R."/>
            <person name="Culley D."/>
            <person name="Daum C."/>
            <person name="Ezra D."/>
            <person name="Gonzalez J."/>
            <person name="Henrissat B."/>
            <person name="Kuo A."/>
            <person name="Liang C."/>
            <person name="Lipzen A."/>
            <person name="Lutzoni F."/>
            <person name="Magnuson J."/>
            <person name="Mondo S."/>
            <person name="Nolan M."/>
            <person name="Ohm R."/>
            <person name="Pangilinan J."/>
            <person name="Park H.-J."/>
            <person name="Ramirez L."/>
            <person name="Alfaro M."/>
            <person name="Sun H."/>
            <person name="Tritt A."/>
            <person name="Yoshinaga Y."/>
            <person name="Zwiers L.-H."/>
            <person name="Turgeon B."/>
            <person name="Goodwin S."/>
            <person name="Spatafora J."/>
            <person name="Crous P."/>
            <person name="Grigoriev I."/>
        </authorList>
    </citation>
    <scope>NUCLEOTIDE SEQUENCE</scope>
    <source>
        <strain evidence="2">CBS 109.77</strain>
    </source>
</reference>
<organism evidence="2 3">
    <name type="scientific">Melanomma pulvis-pyrius CBS 109.77</name>
    <dbReference type="NCBI Taxonomy" id="1314802"/>
    <lineage>
        <taxon>Eukaryota</taxon>
        <taxon>Fungi</taxon>
        <taxon>Dikarya</taxon>
        <taxon>Ascomycota</taxon>
        <taxon>Pezizomycotina</taxon>
        <taxon>Dothideomycetes</taxon>
        <taxon>Pleosporomycetidae</taxon>
        <taxon>Pleosporales</taxon>
        <taxon>Melanommataceae</taxon>
        <taxon>Melanomma</taxon>
    </lineage>
</organism>
<sequence length="160" mass="17180">MRPAPVVEDGGGSSSSGRTVGGGMTHCSRRRARHASCSRFRDGGAGAGRVLGVVSSRTSALDPRRPAKPPTAHFRASVSVWSRRRRNVSAILPVVHSTVHLRSLKATLPESTTLTCPTLSYPHTTSPQPHHSTPPRRPSAYRLAARAIPRAAAQPTRRRT</sequence>